<accession>A0A291M313</accession>
<dbReference type="Pfam" id="PF04239">
    <property type="entry name" value="DUF421"/>
    <property type="match status" value="1"/>
</dbReference>
<dbReference type="InterPro" id="IPR023090">
    <property type="entry name" value="UPF0702_alpha/beta_dom_sf"/>
</dbReference>
<keyword evidence="11" id="KW-1185">Reference proteome</keyword>
<evidence type="ECO:0000256" key="5">
    <source>
        <dbReference type="ARBA" id="ARBA00022989"/>
    </source>
</evidence>
<keyword evidence="4 7" id="KW-0812">Transmembrane</keyword>
<feature type="transmembrane region" description="Helical" evidence="7">
    <location>
        <begin position="14"/>
        <end position="32"/>
    </location>
</feature>
<evidence type="ECO:0000256" key="4">
    <source>
        <dbReference type="ARBA" id="ARBA00022692"/>
    </source>
</evidence>
<dbReference type="AlphaFoldDB" id="A0A291M313"/>
<protein>
    <recommendedName>
        <fullName evidence="12">DUF421 domain-containing protein</fullName>
    </recommendedName>
</protein>
<evidence type="ECO:0000259" key="9">
    <source>
        <dbReference type="Pfam" id="PF20730"/>
    </source>
</evidence>
<evidence type="ECO:0000256" key="3">
    <source>
        <dbReference type="ARBA" id="ARBA00022475"/>
    </source>
</evidence>
<evidence type="ECO:0000313" key="10">
    <source>
        <dbReference type="EMBL" id="ATI43294.1"/>
    </source>
</evidence>
<dbReference type="RefSeq" id="WP_088663362.1">
    <property type="nucleotide sequence ID" value="NZ_CP021404.1"/>
</dbReference>
<dbReference type="EMBL" id="CP021404">
    <property type="protein sequence ID" value="ATI43294.1"/>
    <property type="molecule type" value="Genomic_DNA"/>
</dbReference>
<evidence type="ECO:0000256" key="1">
    <source>
        <dbReference type="ARBA" id="ARBA00004651"/>
    </source>
</evidence>
<proteinExistence type="inferred from homology"/>
<organism evidence="10 11">
    <name type="scientific">Pacificitalea manganoxidans</name>
    <dbReference type="NCBI Taxonomy" id="1411902"/>
    <lineage>
        <taxon>Bacteria</taxon>
        <taxon>Pseudomonadati</taxon>
        <taxon>Pseudomonadota</taxon>
        <taxon>Alphaproteobacteria</taxon>
        <taxon>Rhodobacterales</taxon>
        <taxon>Paracoccaceae</taxon>
        <taxon>Pacificitalea</taxon>
    </lineage>
</organism>
<feature type="domain" description="YetF C-terminal" evidence="8">
    <location>
        <begin position="92"/>
        <end position="161"/>
    </location>
</feature>
<feature type="domain" description="YetF-like N-terminal transmembrane" evidence="9">
    <location>
        <begin position="23"/>
        <end position="86"/>
    </location>
</feature>
<keyword evidence="6 7" id="KW-0472">Membrane</keyword>
<dbReference type="Pfam" id="PF20730">
    <property type="entry name" value="YetF_N"/>
    <property type="match status" value="1"/>
</dbReference>
<evidence type="ECO:0000313" key="11">
    <source>
        <dbReference type="Proteomes" id="UP000219050"/>
    </source>
</evidence>
<dbReference type="InterPro" id="IPR007353">
    <property type="entry name" value="DUF421"/>
</dbReference>
<evidence type="ECO:0000259" key="8">
    <source>
        <dbReference type="Pfam" id="PF04239"/>
    </source>
</evidence>
<comment type="subcellular location">
    <subcellularLocation>
        <location evidence="1">Cell membrane</location>
        <topology evidence="1">Multi-pass membrane protein</topology>
    </subcellularLocation>
</comment>
<feature type="transmembrane region" description="Helical" evidence="7">
    <location>
        <begin position="69"/>
        <end position="91"/>
    </location>
</feature>
<dbReference type="GO" id="GO:0005886">
    <property type="term" value="C:plasma membrane"/>
    <property type="evidence" value="ECO:0007669"/>
    <property type="project" value="UniProtKB-SubCell"/>
</dbReference>
<sequence>MDLSEMLFQGWADILRTLIVGALAYTALVVSLRISGKRTLAKLNAFDLVVTVALGSILATILLSESVALAEGITAFLTLIGLQFVVAFASVRSRRIAGLVRSEPRLLMREGAFLPAAMRDERVTQAELETIIRGSGTPDPEDVAAVILESDGSFSVIGKASEGRASYAEAGLDTGTQAG</sequence>
<comment type="similarity">
    <text evidence="2">Belongs to the UPF0702 family.</text>
</comment>
<dbReference type="KEGG" id="cmag:CBW24_03730"/>
<evidence type="ECO:0000256" key="6">
    <source>
        <dbReference type="ARBA" id="ARBA00023136"/>
    </source>
</evidence>
<dbReference type="Proteomes" id="UP000219050">
    <property type="component" value="Chromosome"/>
</dbReference>
<dbReference type="InterPro" id="IPR048454">
    <property type="entry name" value="YetF_N"/>
</dbReference>
<reference evidence="10 11" key="1">
    <citation type="submission" date="2017-05" db="EMBL/GenBank/DDBJ databases">
        <title>Comparative genomic and metabolic analysis of manganese-oxidizing mechanisms in Celeribater manganoxidans DY25T: its adaption to the environment of polymetallic nodule.</title>
        <authorList>
            <person name="Wang X."/>
        </authorList>
    </citation>
    <scope>NUCLEOTIDE SEQUENCE [LARGE SCALE GENOMIC DNA]</scope>
    <source>
        <strain evidence="10 11">DY25</strain>
    </source>
</reference>
<evidence type="ECO:0008006" key="12">
    <source>
        <dbReference type="Google" id="ProtNLM"/>
    </source>
</evidence>
<dbReference type="Gene3D" id="3.30.240.20">
    <property type="entry name" value="bsu07140 like domains"/>
    <property type="match status" value="1"/>
</dbReference>
<dbReference type="PANTHER" id="PTHR34582:SF6">
    <property type="entry name" value="UPF0702 TRANSMEMBRANE PROTEIN YCAP"/>
    <property type="match status" value="1"/>
</dbReference>
<gene>
    <name evidence="10" type="ORF">CBW24_03730</name>
</gene>
<evidence type="ECO:0000256" key="2">
    <source>
        <dbReference type="ARBA" id="ARBA00006448"/>
    </source>
</evidence>
<dbReference type="PANTHER" id="PTHR34582">
    <property type="entry name" value="UPF0702 TRANSMEMBRANE PROTEIN YCAP"/>
    <property type="match status" value="1"/>
</dbReference>
<keyword evidence="3" id="KW-1003">Cell membrane</keyword>
<evidence type="ECO:0000256" key="7">
    <source>
        <dbReference type="SAM" id="Phobius"/>
    </source>
</evidence>
<dbReference type="OrthoDB" id="9793799at2"/>
<feature type="transmembrane region" description="Helical" evidence="7">
    <location>
        <begin position="44"/>
        <end position="63"/>
    </location>
</feature>
<name>A0A291M313_9RHOB</name>
<keyword evidence="5 7" id="KW-1133">Transmembrane helix</keyword>